<evidence type="ECO:0000256" key="1">
    <source>
        <dbReference type="ARBA" id="ARBA00022741"/>
    </source>
</evidence>
<dbReference type="PROSITE" id="PS51192">
    <property type="entry name" value="HELICASE_ATP_BIND_1"/>
    <property type="match status" value="1"/>
</dbReference>
<evidence type="ECO:0000313" key="7">
    <source>
        <dbReference type="EMBL" id="KAF9497477.1"/>
    </source>
</evidence>
<dbReference type="GO" id="GO:0005524">
    <property type="term" value="F:ATP binding"/>
    <property type="evidence" value="ECO:0007669"/>
    <property type="project" value="UniProtKB-KW"/>
</dbReference>
<dbReference type="SMART" id="SM00487">
    <property type="entry name" value="DEXDc"/>
    <property type="match status" value="1"/>
</dbReference>
<proteinExistence type="predicted"/>
<organism evidence="7 8">
    <name type="scientific">Pleurotus eryngii</name>
    <name type="common">Boletus of the steppes</name>
    <dbReference type="NCBI Taxonomy" id="5323"/>
    <lineage>
        <taxon>Eukaryota</taxon>
        <taxon>Fungi</taxon>
        <taxon>Dikarya</taxon>
        <taxon>Basidiomycota</taxon>
        <taxon>Agaricomycotina</taxon>
        <taxon>Agaricomycetes</taxon>
        <taxon>Agaricomycetidae</taxon>
        <taxon>Agaricales</taxon>
        <taxon>Pleurotineae</taxon>
        <taxon>Pleurotaceae</taxon>
        <taxon>Pleurotus</taxon>
    </lineage>
</organism>
<evidence type="ECO:0000313" key="8">
    <source>
        <dbReference type="Proteomes" id="UP000807025"/>
    </source>
</evidence>
<dbReference type="Gene3D" id="3.40.50.10810">
    <property type="entry name" value="Tandem AAA-ATPase domain"/>
    <property type="match status" value="1"/>
</dbReference>
<dbReference type="InterPro" id="IPR001650">
    <property type="entry name" value="Helicase_C-like"/>
</dbReference>
<dbReference type="PANTHER" id="PTHR45626">
    <property type="entry name" value="TRANSCRIPTION TERMINATION FACTOR 2-RELATED"/>
    <property type="match status" value="1"/>
</dbReference>
<dbReference type="Pfam" id="PF00271">
    <property type="entry name" value="Helicase_C"/>
    <property type="match status" value="1"/>
</dbReference>
<dbReference type="EMBL" id="MU154543">
    <property type="protein sequence ID" value="KAF9497477.1"/>
    <property type="molecule type" value="Genomic_DNA"/>
</dbReference>
<dbReference type="InterPro" id="IPR014001">
    <property type="entry name" value="Helicase_ATP-bd"/>
</dbReference>
<keyword evidence="2" id="KW-0378">Hydrolase</keyword>
<dbReference type="SMART" id="SM00490">
    <property type="entry name" value="HELICc"/>
    <property type="match status" value="1"/>
</dbReference>
<dbReference type="InterPro" id="IPR000330">
    <property type="entry name" value="SNF2_N"/>
</dbReference>
<sequence>MEKIRRKMLEDSRLYPELAPRQPREVISVSSSATSSTDGGRSQARTPQVNISDSESESGSESGDDDDDDAAPSRPPATKTNTVNQATIPLKKPVLPYFPNTDASRSNLPGTYIPAAGIPIRIPSTGASPFAAASTSNDAEPGELIDLPQQTYIGDFMANTDTEKALKELMSGSMNDEEADIDMAEAVVKGFKENIRLLPHQVIGKKWMKEREDVTQKRYGGILADDMGLGKTIQALARIAEGRPRKSDKADGWDACTLVVCPLALVGQWADEIKKMCTQLEVLQHHGPSRPTDPNVLRRHHIVVTTYDVVKSEYAVYRPDVKDESKSKAKKKKAATSDSDDDVPVVKKAAKKGPKRDAIFRIKWWRVILDEAHNIKNHITKGAVACCDLDAKFRWCLTGTPMQNGVMEIYSLLKFLRIKPLNNIYTFKEQIDKPVRTGQRAGLAMKRLQVVLKAIMLRRTKTDTLNGKKLIELPARVVEIVNCKFNSSERNFYHALENRIEAMLEKLMAQDHANYTSVLLLLLRLRQACNHPGLVAKDYKEDLSVVDSTAAKNADDKADDADELANAFESLGVTKKCKVCQEELNSTNVDKRLDDHCEACGDLAYEARLKSSERPDSAKIRMILKLLQDVDDRSAREEKTIIFSQFTSMLDLIQPFLREKGVKFVRYDGSMSRPEREESLDAIKKKSNVRCILISFKAGSTGLNLTCCNNVILVDPWWNPALEDQAFDRAHRYGQTRDVNIYKLMIAETVEDRILELQTKKRALAQAALSGDKLKNMRLGMDDLLALFRPGGRDDDDDGEDF</sequence>
<accession>A0A9P6A1S2</accession>
<keyword evidence="1" id="KW-0547">Nucleotide-binding</keyword>
<dbReference type="GO" id="GO:0008094">
    <property type="term" value="F:ATP-dependent activity, acting on DNA"/>
    <property type="evidence" value="ECO:0007669"/>
    <property type="project" value="TreeGrafter"/>
</dbReference>
<dbReference type="InterPro" id="IPR050628">
    <property type="entry name" value="SNF2_RAD54_helicase_TF"/>
</dbReference>
<dbReference type="GO" id="GO:0006281">
    <property type="term" value="P:DNA repair"/>
    <property type="evidence" value="ECO:0007669"/>
    <property type="project" value="TreeGrafter"/>
</dbReference>
<dbReference type="PANTHER" id="PTHR45626:SF14">
    <property type="entry name" value="ATP-DEPENDENT DNA HELICASE (EUROFUNG)"/>
    <property type="match status" value="1"/>
</dbReference>
<dbReference type="Proteomes" id="UP000807025">
    <property type="component" value="Unassembled WGS sequence"/>
</dbReference>
<comment type="caution">
    <text evidence="7">The sequence shown here is derived from an EMBL/GenBank/DDBJ whole genome shotgun (WGS) entry which is preliminary data.</text>
</comment>
<evidence type="ECO:0000256" key="4">
    <source>
        <dbReference type="SAM" id="MobiDB-lite"/>
    </source>
</evidence>
<dbReference type="InterPro" id="IPR038718">
    <property type="entry name" value="SNF2-like_sf"/>
</dbReference>
<dbReference type="Gene3D" id="3.40.50.300">
    <property type="entry name" value="P-loop containing nucleotide triphosphate hydrolases"/>
    <property type="match status" value="1"/>
</dbReference>
<dbReference type="SUPFAM" id="SSF52540">
    <property type="entry name" value="P-loop containing nucleoside triphosphate hydrolases"/>
    <property type="match status" value="2"/>
</dbReference>
<dbReference type="CDD" id="cd18793">
    <property type="entry name" value="SF2_C_SNF"/>
    <property type="match status" value="1"/>
</dbReference>
<name>A0A9P6A1S2_PLEER</name>
<protein>
    <submittedName>
        <fullName evidence="7">Uncharacterized protein</fullName>
    </submittedName>
</protein>
<feature type="compositionally biased region" description="Low complexity" evidence="4">
    <location>
        <begin position="28"/>
        <end position="37"/>
    </location>
</feature>
<evidence type="ECO:0000259" key="6">
    <source>
        <dbReference type="PROSITE" id="PS51194"/>
    </source>
</evidence>
<dbReference type="PROSITE" id="PS51194">
    <property type="entry name" value="HELICASE_CTER"/>
    <property type="match status" value="1"/>
</dbReference>
<dbReference type="InterPro" id="IPR049730">
    <property type="entry name" value="SNF2/RAD54-like_C"/>
</dbReference>
<dbReference type="AlphaFoldDB" id="A0A9P6A1S2"/>
<feature type="region of interest" description="Disordered" evidence="4">
    <location>
        <begin position="1"/>
        <end position="87"/>
    </location>
</feature>
<gene>
    <name evidence="7" type="ORF">BDN71DRAFT_1444639</name>
</gene>
<evidence type="ECO:0000256" key="2">
    <source>
        <dbReference type="ARBA" id="ARBA00022801"/>
    </source>
</evidence>
<feature type="domain" description="Helicase C-terminal" evidence="6">
    <location>
        <begin position="622"/>
        <end position="785"/>
    </location>
</feature>
<keyword evidence="3" id="KW-0067">ATP-binding</keyword>
<dbReference type="CDD" id="cd18008">
    <property type="entry name" value="DEXDc_SHPRH-like"/>
    <property type="match status" value="1"/>
</dbReference>
<dbReference type="Pfam" id="PF00176">
    <property type="entry name" value="SNF2-rel_dom"/>
    <property type="match status" value="1"/>
</dbReference>
<keyword evidence="8" id="KW-1185">Reference proteome</keyword>
<feature type="domain" description="Helicase ATP-binding" evidence="5">
    <location>
        <begin position="212"/>
        <end position="419"/>
    </location>
</feature>
<feature type="compositionally biased region" description="Polar residues" evidence="4">
    <location>
        <begin position="78"/>
        <end position="87"/>
    </location>
</feature>
<dbReference type="GO" id="GO:0016787">
    <property type="term" value="F:hydrolase activity"/>
    <property type="evidence" value="ECO:0007669"/>
    <property type="project" value="UniProtKB-KW"/>
</dbReference>
<feature type="compositionally biased region" description="Acidic residues" evidence="4">
    <location>
        <begin position="54"/>
        <end position="70"/>
    </location>
</feature>
<feature type="compositionally biased region" description="Basic and acidic residues" evidence="4">
    <location>
        <begin position="1"/>
        <end position="14"/>
    </location>
</feature>
<reference evidence="7" key="1">
    <citation type="submission" date="2020-11" db="EMBL/GenBank/DDBJ databases">
        <authorList>
            <consortium name="DOE Joint Genome Institute"/>
            <person name="Ahrendt S."/>
            <person name="Riley R."/>
            <person name="Andreopoulos W."/>
            <person name="Labutti K."/>
            <person name="Pangilinan J."/>
            <person name="Ruiz-Duenas F.J."/>
            <person name="Barrasa J.M."/>
            <person name="Sanchez-Garcia M."/>
            <person name="Camarero S."/>
            <person name="Miyauchi S."/>
            <person name="Serrano A."/>
            <person name="Linde D."/>
            <person name="Babiker R."/>
            <person name="Drula E."/>
            <person name="Ayuso-Fernandez I."/>
            <person name="Pacheco R."/>
            <person name="Padilla G."/>
            <person name="Ferreira P."/>
            <person name="Barriuso J."/>
            <person name="Kellner H."/>
            <person name="Castanera R."/>
            <person name="Alfaro M."/>
            <person name="Ramirez L."/>
            <person name="Pisabarro A.G."/>
            <person name="Kuo A."/>
            <person name="Tritt A."/>
            <person name="Lipzen A."/>
            <person name="He G."/>
            <person name="Yan M."/>
            <person name="Ng V."/>
            <person name="Cullen D."/>
            <person name="Martin F."/>
            <person name="Rosso M.-N."/>
            <person name="Henrissat B."/>
            <person name="Hibbett D."/>
            <person name="Martinez A.T."/>
            <person name="Grigoriev I.V."/>
        </authorList>
    </citation>
    <scope>NUCLEOTIDE SEQUENCE</scope>
    <source>
        <strain evidence="7">ATCC 90797</strain>
    </source>
</reference>
<dbReference type="OrthoDB" id="423559at2759"/>
<dbReference type="InterPro" id="IPR027417">
    <property type="entry name" value="P-loop_NTPase"/>
</dbReference>
<evidence type="ECO:0000256" key="3">
    <source>
        <dbReference type="ARBA" id="ARBA00022840"/>
    </source>
</evidence>
<feature type="region of interest" description="Disordered" evidence="4">
    <location>
        <begin position="325"/>
        <end position="345"/>
    </location>
</feature>
<evidence type="ECO:0000259" key="5">
    <source>
        <dbReference type="PROSITE" id="PS51192"/>
    </source>
</evidence>
<dbReference type="GO" id="GO:0005634">
    <property type="term" value="C:nucleus"/>
    <property type="evidence" value="ECO:0007669"/>
    <property type="project" value="TreeGrafter"/>
</dbReference>
<feature type="compositionally biased region" description="Polar residues" evidence="4">
    <location>
        <begin position="38"/>
        <end position="51"/>
    </location>
</feature>